<dbReference type="CDD" id="cd23837">
    <property type="entry name" value="UBCc_UBE2O"/>
    <property type="match status" value="1"/>
</dbReference>
<keyword evidence="2" id="KW-0833">Ubl conjugation pathway</keyword>
<keyword evidence="1" id="KW-0808">Transferase</keyword>
<dbReference type="GO" id="GO:0061631">
    <property type="term" value="F:ubiquitin conjugating enzyme activity"/>
    <property type="evidence" value="ECO:0007669"/>
    <property type="project" value="TreeGrafter"/>
</dbReference>
<feature type="region of interest" description="Disordered" evidence="3">
    <location>
        <begin position="1"/>
        <end position="20"/>
    </location>
</feature>
<keyword evidence="6" id="KW-1185">Reference proteome</keyword>
<evidence type="ECO:0000256" key="2">
    <source>
        <dbReference type="ARBA" id="ARBA00022786"/>
    </source>
</evidence>
<gene>
    <name evidence="5" type="ORF">DCAF_LOCUS4033</name>
</gene>
<evidence type="ECO:0000256" key="3">
    <source>
        <dbReference type="SAM" id="MobiDB-lite"/>
    </source>
</evidence>
<organism evidence="5 6">
    <name type="scientific">Dovyalis caffra</name>
    <dbReference type="NCBI Taxonomy" id="77055"/>
    <lineage>
        <taxon>Eukaryota</taxon>
        <taxon>Viridiplantae</taxon>
        <taxon>Streptophyta</taxon>
        <taxon>Embryophyta</taxon>
        <taxon>Tracheophyta</taxon>
        <taxon>Spermatophyta</taxon>
        <taxon>Magnoliopsida</taxon>
        <taxon>eudicotyledons</taxon>
        <taxon>Gunneridae</taxon>
        <taxon>Pentapetalae</taxon>
        <taxon>rosids</taxon>
        <taxon>fabids</taxon>
        <taxon>Malpighiales</taxon>
        <taxon>Salicaceae</taxon>
        <taxon>Flacourtieae</taxon>
        <taxon>Dovyalis</taxon>
    </lineage>
</organism>
<dbReference type="PANTHER" id="PTHR46116">
    <property type="entry name" value="(E3-INDEPENDENT) E2 UBIQUITIN-CONJUGATING ENZYME"/>
    <property type="match status" value="1"/>
</dbReference>
<sequence>MADFSVISTKTQTSTNTNDKNQEIQQQDINMFRGFDIVIDPSDHFYINNKKGGDCFTHPSSRVHKKIMQEWKILEKHVPDSIYVRVYENRIDLLRAVIVGPSGTPYHDGLYFFDIAFPSDYPFTPPLVYYKSFGLRINPNLYQNGKVCLSLLNTWVGEKCEKWNHNQSTILQVLISIQALVLNEKPYYNEPGMRTCEKKSNEYSENAFILSCKTMLYLLRRPPKNFEGFVTSHFREKASVILSACNAYSNGQVKVGYYGKDGSCPASCPTVRVSRKFKGSIYKLYPELLSNFRSNGASLTEIDSMEQLILTKKRTGLLKGKVGVKESGYVRMVFGKVMKFLGLNKNGSGKRDVEAETQT</sequence>
<dbReference type="PROSITE" id="PS50127">
    <property type="entry name" value="UBC_2"/>
    <property type="match status" value="1"/>
</dbReference>
<comment type="caution">
    <text evidence="5">The sequence shown here is derived from an EMBL/GenBank/DDBJ whole genome shotgun (WGS) entry which is preliminary data.</text>
</comment>
<dbReference type="Proteomes" id="UP001314170">
    <property type="component" value="Unassembled WGS sequence"/>
</dbReference>
<feature type="domain" description="UBC core" evidence="4">
    <location>
        <begin position="62"/>
        <end position="219"/>
    </location>
</feature>
<dbReference type="Gene3D" id="3.10.110.10">
    <property type="entry name" value="Ubiquitin Conjugating Enzyme"/>
    <property type="match status" value="1"/>
</dbReference>
<name>A0AAV1QYY0_9ROSI</name>
<dbReference type="PANTHER" id="PTHR46116:SF19">
    <property type="entry name" value="UBIQUITIN-CONJUGATING ENZYME FAMILY PROTEIN"/>
    <property type="match status" value="1"/>
</dbReference>
<dbReference type="InterPro" id="IPR000608">
    <property type="entry name" value="UBC"/>
</dbReference>
<dbReference type="FunFam" id="3.10.110.10:FF:000133">
    <property type="entry name" value="Putative ubiquitin-conjugating enzyme E2 38"/>
    <property type="match status" value="1"/>
</dbReference>
<evidence type="ECO:0000259" key="4">
    <source>
        <dbReference type="PROSITE" id="PS50127"/>
    </source>
</evidence>
<dbReference type="InterPro" id="IPR016135">
    <property type="entry name" value="UBQ-conjugating_enzyme/RWD"/>
</dbReference>
<dbReference type="EMBL" id="CAWUPB010000851">
    <property type="protein sequence ID" value="CAK7326333.1"/>
    <property type="molecule type" value="Genomic_DNA"/>
</dbReference>
<accession>A0AAV1QYY0</accession>
<evidence type="ECO:0000313" key="6">
    <source>
        <dbReference type="Proteomes" id="UP001314170"/>
    </source>
</evidence>
<dbReference type="AlphaFoldDB" id="A0AAV1QYY0"/>
<evidence type="ECO:0000313" key="5">
    <source>
        <dbReference type="EMBL" id="CAK7326333.1"/>
    </source>
</evidence>
<reference evidence="5 6" key="1">
    <citation type="submission" date="2024-01" db="EMBL/GenBank/DDBJ databases">
        <authorList>
            <person name="Waweru B."/>
        </authorList>
    </citation>
    <scope>NUCLEOTIDE SEQUENCE [LARGE SCALE GENOMIC DNA]</scope>
</reference>
<dbReference type="SUPFAM" id="SSF54495">
    <property type="entry name" value="UBC-like"/>
    <property type="match status" value="1"/>
</dbReference>
<dbReference type="SMART" id="SM00212">
    <property type="entry name" value="UBCc"/>
    <property type="match status" value="1"/>
</dbReference>
<dbReference type="Pfam" id="PF00179">
    <property type="entry name" value="UQ_con"/>
    <property type="match status" value="1"/>
</dbReference>
<protein>
    <recommendedName>
        <fullName evidence="4">UBC core domain-containing protein</fullName>
    </recommendedName>
</protein>
<evidence type="ECO:0000256" key="1">
    <source>
        <dbReference type="ARBA" id="ARBA00022679"/>
    </source>
</evidence>
<proteinExistence type="predicted"/>